<reference evidence="1" key="1">
    <citation type="submission" date="2023-07" db="EMBL/GenBank/DDBJ databases">
        <title>Sorghum-associated microbial communities from plants grown in Nebraska, USA.</title>
        <authorList>
            <person name="Schachtman D."/>
        </authorList>
    </citation>
    <scope>NUCLEOTIDE SEQUENCE</scope>
    <source>
        <strain evidence="1">BE73</strain>
    </source>
</reference>
<evidence type="ECO:0000313" key="2">
    <source>
        <dbReference type="Proteomes" id="UP001252370"/>
    </source>
</evidence>
<sequence>MIHPTGLCRHCTRHWNAAPPSLGPEFAGFRACALDARLKFSGQATAHGFIFYSHPDAGCQDFDRRTRSPRPPRTSGASPSPQK</sequence>
<dbReference type="Proteomes" id="UP001252370">
    <property type="component" value="Unassembled WGS sequence"/>
</dbReference>
<comment type="caution">
    <text evidence="1">The sequence shown here is derived from an EMBL/GenBank/DDBJ whole genome shotgun (WGS) entry which is preliminary data.</text>
</comment>
<accession>A0ACC6KNQ5</accession>
<gene>
    <name evidence="1" type="ORF">J2Y01_004567</name>
</gene>
<organism evidence="1 2">
    <name type="scientific">Deinococcus soli</name>
    <name type="common">ex Cha et al. 2016</name>
    <dbReference type="NCBI Taxonomy" id="1309411"/>
    <lineage>
        <taxon>Bacteria</taxon>
        <taxon>Thermotogati</taxon>
        <taxon>Deinococcota</taxon>
        <taxon>Deinococci</taxon>
        <taxon>Deinococcales</taxon>
        <taxon>Deinococcaceae</taxon>
        <taxon>Deinococcus</taxon>
    </lineage>
</organism>
<keyword evidence="2" id="KW-1185">Reference proteome</keyword>
<evidence type="ECO:0000313" key="1">
    <source>
        <dbReference type="EMBL" id="MDR6754036.1"/>
    </source>
</evidence>
<protein>
    <submittedName>
        <fullName evidence="1">Uncharacterized protein</fullName>
    </submittedName>
</protein>
<dbReference type="EMBL" id="JAVDTP010000021">
    <property type="protein sequence ID" value="MDR6754036.1"/>
    <property type="molecule type" value="Genomic_DNA"/>
</dbReference>
<proteinExistence type="predicted"/>
<name>A0ACC6KNQ5_9DEIO</name>